<dbReference type="PROSITE" id="PS51352">
    <property type="entry name" value="THIOREDOXIN_2"/>
    <property type="match status" value="1"/>
</dbReference>
<protein>
    <submittedName>
        <fullName evidence="3">Redoxin family protein</fullName>
    </submittedName>
</protein>
<dbReference type="EMBL" id="JAAVXB010000009">
    <property type="protein sequence ID" value="NKF23716.1"/>
    <property type="molecule type" value="Genomic_DNA"/>
</dbReference>
<dbReference type="Gene3D" id="3.40.30.10">
    <property type="entry name" value="Glutaredoxin"/>
    <property type="match status" value="1"/>
</dbReference>
<comment type="caution">
    <text evidence="3">The sequence shown here is derived from an EMBL/GenBank/DDBJ whole genome shotgun (WGS) entry which is preliminary data.</text>
</comment>
<accession>A0A969WE59</accession>
<sequence>MMLLTALLGAAGSARAAPSDRPLPAFTHTSRADWLNSAPLTVADLKGHVTLVDFWAFECWNCYHTTPWLNALNARYQTRGLTIVSVHTPELPIERQRDRLLAKVDEFHIENPVMIDNDGSYWRALGNQYWPAFYLIDRQGIVRDVFVGETHAGDRRARAIEARIDALLAESP</sequence>
<dbReference type="Proteomes" id="UP000653472">
    <property type="component" value="Unassembled WGS sequence"/>
</dbReference>
<dbReference type="InterPro" id="IPR050553">
    <property type="entry name" value="Thioredoxin_ResA/DsbE_sf"/>
</dbReference>
<feature type="domain" description="Thioredoxin" evidence="2">
    <location>
        <begin position="17"/>
        <end position="169"/>
    </location>
</feature>
<keyword evidence="4" id="KW-1185">Reference proteome</keyword>
<dbReference type="AlphaFoldDB" id="A0A969WE59"/>
<feature type="chain" id="PRO_5037699631" evidence="1">
    <location>
        <begin position="17"/>
        <end position="172"/>
    </location>
</feature>
<proteinExistence type="predicted"/>
<evidence type="ECO:0000256" key="1">
    <source>
        <dbReference type="SAM" id="SignalP"/>
    </source>
</evidence>
<keyword evidence="1" id="KW-0732">Signal</keyword>
<dbReference type="GO" id="GO:0016491">
    <property type="term" value="F:oxidoreductase activity"/>
    <property type="evidence" value="ECO:0007669"/>
    <property type="project" value="InterPro"/>
</dbReference>
<dbReference type="PANTHER" id="PTHR42852:SF13">
    <property type="entry name" value="PROTEIN DIPZ"/>
    <property type="match status" value="1"/>
</dbReference>
<gene>
    <name evidence="3" type="ORF">G7Y82_15465</name>
</gene>
<feature type="signal peptide" evidence="1">
    <location>
        <begin position="1"/>
        <end position="16"/>
    </location>
</feature>
<evidence type="ECO:0000313" key="3">
    <source>
        <dbReference type="EMBL" id="NKF23716.1"/>
    </source>
</evidence>
<organism evidence="3 4">
    <name type="scientific">Solimonas marina</name>
    <dbReference type="NCBI Taxonomy" id="2714601"/>
    <lineage>
        <taxon>Bacteria</taxon>
        <taxon>Pseudomonadati</taxon>
        <taxon>Pseudomonadota</taxon>
        <taxon>Gammaproteobacteria</taxon>
        <taxon>Nevskiales</taxon>
        <taxon>Nevskiaceae</taxon>
        <taxon>Solimonas</taxon>
    </lineage>
</organism>
<dbReference type="PANTHER" id="PTHR42852">
    <property type="entry name" value="THIOL:DISULFIDE INTERCHANGE PROTEIN DSBE"/>
    <property type="match status" value="1"/>
</dbReference>
<evidence type="ECO:0000313" key="4">
    <source>
        <dbReference type="Proteomes" id="UP000653472"/>
    </source>
</evidence>
<dbReference type="Pfam" id="PF08534">
    <property type="entry name" value="Redoxin"/>
    <property type="match status" value="1"/>
</dbReference>
<dbReference type="InterPro" id="IPR013766">
    <property type="entry name" value="Thioredoxin_domain"/>
</dbReference>
<dbReference type="InterPro" id="IPR013740">
    <property type="entry name" value="Redoxin"/>
</dbReference>
<reference evidence="3" key="1">
    <citation type="submission" date="2020-03" db="EMBL/GenBank/DDBJ databases">
        <title>Solimonas marina sp. nov., isolated from deep seawater of the Pacific Ocean.</title>
        <authorList>
            <person name="Liu X."/>
            <person name="Lai Q."/>
            <person name="Sun F."/>
            <person name="Gai Y."/>
            <person name="Li G."/>
            <person name="Shao Z."/>
        </authorList>
    </citation>
    <scope>NUCLEOTIDE SEQUENCE</scope>
    <source>
        <strain evidence="3">C16B3</strain>
    </source>
</reference>
<name>A0A969WE59_9GAMM</name>
<dbReference type="SUPFAM" id="SSF52833">
    <property type="entry name" value="Thioredoxin-like"/>
    <property type="match status" value="1"/>
</dbReference>
<evidence type="ECO:0000259" key="2">
    <source>
        <dbReference type="PROSITE" id="PS51352"/>
    </source>
</evidence>
<dbReference type="InterPro" id="IPR036249">
    <property type="entry name" value="Thioredoxin-like_sf"/>
</dbReference>